<evidence type="ECO:0000313" key="1">
    <source>
        <dbReference type="EMBL" id="KAK3736871.1"/>
    </source>
</evidence>
<dbReference type="EMBL" id="JAWDGP010006684">
    <property type="protein sequence ID" value="KAK3736871.1"/>
    <property type="molecule type" value="Genomic_DNA"/>
</dbReference>
<dbReference type="AlphaFoldDB" id="A0AAE0Y8C9"/>
<keyword evidence="2" id="KW-1185">Reference proteome</keyword>
<evidence type="ECO:0000313" key="2">
    <source>
        <dbReference type="Proteomes" id="UP001283361"/>
    </source>
</evidence>
<reference evidence="1" key="1">
    <citation type="journal article" date="2023" name="G3 (Bethesda)">
        <title>A reference genome for the long-term kleptoplast-retaining sea slug Elysia crispata morphotype clarki.</title>
        <authorList>
            <person name="Eastman K.E."/>
            <person name="Pendleton A.L."/>
            <person name="Shaikh M.A."/>
            <person name="Suttiyut T."/>
            <person name="Ogas R."/>
            <person name="Tomko P."/>
            <person name="Gavelis G."/>
            <person name="Widhalm J.R."/>
            <person name="Wisecaver J.H."/>
        </authorList>
    </citation>
    <scope>NUCLEOTIDE SEQUENCE</scope>
    <source>
        <strain evidence="1">ECLA1</strain>
    </source>
</reference>
<comment type="caution">
    <text evidence="1">The sequence shown here is derived from an EMBL/GenBank/DDBJ whole genome shotgun (WGS) entry which is preliminary data.</text>
</comment>
<accession>A0AAE0Y8C9</accession>
<protein>
    <submittedName>
        <fullName evidence="1">Uncharacterized protein</fullName>
    </submittedName>
</protein>
<gene>
    <name evidence="1" type="ORF">RRG08_000618</name>
</gene>
<proteinExistence type="predicted"/>
<name>A0AAE0Y8C9_9GAST</name>
<organism evidence="1 2">
    <name type="scientific">Elysia crispata</name>
    <name type="common">lettuce slug</name>
    <dbReference type="NCBI Taxonomy" id="231223"/>
    <lineage>
        <taxon>Eukaryota</taxon>
        <taxon>Metazoa</taxon>
        <taxon>Spiralia</taxon>
        <taxon>Lophotrochozoa</taxon>
        <taxon>Mollusca</taxon>
        <taxon>Gastropoda</taxon>
        <taxon>Heterobranchia</taxon>
        <taxon>Euthyneura</taxon>
        <taxon>Panpulmonata</taxon>
        <taxon>Sacoglossa</taxon>
        <taxon>Placobranchoidea</taxon>
        <taxon>Plakobranchidae</taxon>
        <taxon>Elysia</taxon>
    </lineage>
</organism>
<dbReference type="Proteomes" id="UP001283361">
    <property type="component" value="Unassembled WGS sequence"/>
</dbReference>
<sequence>MSEVEILTPRAQYLRWLSSRVARRHAMLQANSSAPVQPVDCTSEYYVFSSSMAPDAVTSGQLVGCRLIDNVILAHCCGVSFGQGKEWASSTRLEPVILLAGLCVE</sequence>